<keyword evidence="1" id="KW-0479">Metal-binding</keyword>
<sequence>MKHLSQAEEIEEIRQLVRKSGLRSTAARITVIQFLRKAKSPLTHAEIAEDLTPMGFDKATVYRNLIDLADAGLVKRTELGDHAWRFELRNPDEPEDAEHPHFVCTECGSVSCLHDVDFKTPKNKQWAAVGKVTEILLKGICSECEEEE</sequence>
<dbReference type="Proteomes" id="UP000320421">
    <property type="component" value="Chromosome"/>
</dbReference>
<comment type="cofactor">
    <cofactor evidence="1">
        <name>Zn(2+)</name>
        <dbReference type="ChEBI" id="CHEBI:29105"/>
    </cofactor>
    <text evidence="1">Binds 1 zinc ion per subunit.</text>
</comment>
<dbReference type="RefSeq" id="WP_145180273.1">
    <property type="nucleotide sequence ID" value="NZ_CP036266.1"/>
</dbReference>
<dbReference type="InterPro" id="IPR036390">
    <property type="entry name" value="WH_DNA-bd_sf"/>
</dbReference>
<dbReference type="GO" id="GO:0045892">
    <property type="term" value="P:negative regulation of DNA-templated transcription"/>
    <property type="evidence" value="ECO:0007669"/>
    <property type="project" value="TreeGrafter"/>
</dbReference>
<gene>
    <name evidence="2" type="primary">perR</name>
    <name evidence="2" type="ORF">HG66A1_03610</name>
</gene>
<dbReference type="AlphaFoldDB" id="A0A517PGU0"/>
<dbReference type="PANTHER" id="PTHR33202">
    <property type="entry name" value="ZINC UPTAKE REGULATION PROTEIN"/>
    <property type="match status" value="1"/>
</dbReference>
<evidence type="ECO:0000313" key="2">
    <source>
        <dbReference type="EMBL" id="QDT18600.1"/>
    </source>
</evidence>
<keyword evidence="1" id="KW-0862">Zinc</keyword>
<accession>A0A517PGU0</accession>
<dbReference type="OrthoDB" id="8659436at2"/>
<feature type="binding site" evidence="1">
    <location>
        <position position="107"/>
    </location>
    <ligand>
        <name>Zn(2+)</name>
        <dbReference type="ChEBI" id="CHEBI:29105"/>
    </ligand>
</feature>
<dbReference type="GO" id="GO:0000976">
    <property type="term" value="F:transcription cis-regulatory region binding"/>
    <property type="evidence" value="ECO:0007669"/>
    <property type="project" value="TreeGrafter"/>
</dbReference>
<dbReference type="GO" id="GO:0003700">
    <property type="term" value="F:DNA-binding transcription factor activity"/>
    <property type="evidence" value="ECO:0007669"/>
    <property type="project" value="InterPro"/>
</dbReference>
<protein>
    <submittedName>
        <fullName evidence="2">Peroxide-responsive repressor PerR</fullName>
    </submittedName>
</protein>
<dbReference type="GO" id="GO:0008270">
    <property type="term" value="F:zinc ion binding"/>
    <property type="evidence" value="ECO:0007669"/>
    <property type="project" value="TreeGrafter"/>
</dbReference>
<dbReference type="InterPro" id="IPR002481">
    <property type="entry name" value="FUR"/>
</dbReference>
<dbReference type="InterPro" id="IPR036388">
    <property type="entry name" value="WH-like_DNA-bd_sf"/>
</dbReference>
<reference evidence="2 3" key="1">
    <citation type="submission" date="2019-02" db="EMBL/GenBank/DDBJ databases">
        <title>Deep-cultivation of Planctomycetes and their phenomic and genomic characterization uncovers novel biology.</title>
        <authorList>
            <person name="Wiegand S."/>
            <person name="Jogler M."/>
            <person name="Boedeker C."/>
            <person name="Pinto D."/>
            <person name="Vollmers J."/>
            <person name="Rivas-Marin E."/>
            <person name="Kohn T."/>
            <person name="Peeters S.H."/>
            <person name="Heuer A."/>
            <person name="Rast P."/>
            <person name="Oberbeckmann S."/>
            <person name="Bunk B."/>
            <person name="Jeske O."/>
            <person name="Meyerdierks A."/>
            <person name="Storesund J.E."/>
            <person name="Kallscheuer N."/>
            <person name="Luecker S."/>
            <person name="Lage O.M."/>
            <person name="Pohl T."/>
            <person name="Merkel B.J."/>
            <person name="Hornburger P."/>
            <person name="Mueller R.-W."/>
            <person name="Bruemmer F."/>
            <person name="Labrenz M."/>
            <person name="Spormann A.M."/>
            <person name="Op den Camp H."/>
            <person name="Overmann J."/>
            <person name="Amann R."/>
            <person name="Jetten M.S.M."/>
            <person name="Mascher T."/>
            <person name="Medema M.H."/>
            <person name="Devos D.P."/>
            <person name="Kaster A.-K."/>
            <person name="Ovreas L."/>
            <person name="Rohde M."/>
            <person name="Galperin M.Y."/>
            <person name="Jogler C."/>
        </authorList>
    </citation>
    <scope>NUCLEOTIDE SEQUENCE [LARGE SCALE GENOMIC DNA]</scope>
    <source>
        <strain evidence="2 3">HG66A1</strain>
    </source>
</reference>
<feature type="binding site" evidence="1">
    <location>
        <position position="144"/>
    </location>
    <ligand>
        <name>Zn(2+)</name>
        <dbReference type="ChEBI" id="CHEBI:29105"/>
    </ligand>
</feature>
<organism evidence="2 3">
    <name type="scientific">Gimesia chilikensis</name>
    <dbReference type="NCBI Taxonomy" id="2605989"/>
    <lineage>
        <taxon>Bacteria</taxon>
        <taxon>Pseudomonadati</taxon>
        <taxon>Planctomycetota</taxon>
        <taxon>Planctomycetia</taxon>
        <taxon>Planctomycetales</taxon>
        <taxon>Planctomycetaceae</taxon>
        <taxon>Gimesia</taxon>
    </lineage>
</organism>
<dbReference type="Gene3D" id="1.10.10.10">
    <property type="entry name" value="Winged helix-like DNA-binding domain superfamily/Winged helix DNA-binding domain"/>
    <property type="match status" value="1"/>
</dbReference>
<evidence type="ECO:0000256" key="1">
    <source>
        <dbReference type="PIRSR" id="PIRSR602481-1"/>
    </source>
</evidence>
<name>A0A517PGU0_9PLAN</name>
<feature type="binding site" evidence="1">
    <location>
        <position position="104"/>
    </location>
    <ligand>
        <name>Zn(2+)</name>
        <dbReference type="ChEBI" id="CHEBI:29105"/>
    </ligand>
</feature>
<dbReference type="GO" id="GO:1900376">
    <property type="term" value="P:regulation of secondary metabolite biosynthetic process"/>
    <property type="evidence" value="ECO:0007669"/>
    <property type="project" value="TreeGrafter"/>
</dbReference>
<dbReference type="Pfam" id="PF01475">
    <property type="entry name" value="FUR"/>
    <property type="match status" value="1"/>
</dbReference>
<proteinExistence type="predicted"/>
<dbReference type="PANTHER" id="PTHR33202:SF7">
    <property type="entry name" value="FERRIC UPTAKE REGULATION PROTEIN"/>
    <property type="match status" value="1"/>
</dbReference>
<feature type="binding site" evidence="1">
    <location>
        <position position="141"/>
    </location>
    <ligand>
        <name>Zn(2+)</name>
        <dbReference type="ChEBI" id="CHEBI:29105"/>
    </ligand>
</feature>
<dbReference type="SUPFAM" id="SSF46785">
    <property type="entry name" value="Winged helix' DNA-binding domain"/>
    <property type="match status" value="1"/>
</dbReference>
<keyword evidence="3" id="KW-1185">Reference proteome</keyword>
<dbReference type="EMBL" id="CP036266">
    <property type="protein sequence ID" value="QDT18600.1"/>
    <property type="molecule type" value="Genomic_DNA"/>
</dbReference>
<evidence type="ECO:0000313" key="3">
    <source>
        <dbReference type="Proteomes" id="UP000320421"/>
    </source>
</evidence>